<gene>
    <name evidence="1" type="ORF">RP75_05705</name>
</gene>
<sequence>MAGMRRIVVGLQKEAAGDIEIAVIDQTTIDRDKRVSVPTIEQGYRAARTHRADKDVYVPFGIPPYFSGPVVSKCTCGLASLGEHGRLERESHVRISI</sequence>
<protein>
    <submittedName>
        <fullName evidence="1">Uncharacterized protein</fullName>
    </submittedName>
</protein>
<evidence type="ECO:0000313" key="2">
    <source>
        <dbReference type="Proteomes" id="UP000032564"/>
    </source>
</evidence>
<organism evidence="1 2">
    <name type="scientific">Agrobacterium arsenijevicii</name>
    <dbReference type="NCBI Taxonomy" id="1585697"/>
    <lineage>
        <taxon>Bacteria</taxon>
        <taxon>Pseudomonadati</taxon>
        <taxon>Pseudomonadota</taxon>
        <taxon>Alphaproteobacteria</taxon>
        <taxon>Hyphomicrobiales</taxon>
        <taxon>Rhizobiaceae</taxon>
        <taxon>Rhizobium/Agrobacterium group</taxon>
        <taxon>Agrobacterium</taxon>
    </lineage>
</organism>
<evidence type="ECO:0000313" key="1">
    <source>
        <dbReference type="EMBL" id="KJF74601.1"/>
    </source>
</evidence>
<dbReference type="Proteomes" id="UP000032564">
    <property type="component" value="Unassembled WGS sequence"/>
</dbReference>
<comment type="caution">
    <text evidence="1">The sequence shown here is derived from an EMBL/GenBank/DDBJ whole genome shotgun (WGS) entry which is preliminary data.</text>
</comment>
<dbReference type="EMBL" id="JWIT01000003">
    <property type="protein sequence ID" value="KJF74601.1"/>
    <property type="molecule type" value="Genomic_DNA"/>
</dbReference>
<name>A0ABR5DC06_9HYPH</name>
<keyword evidence="2" id="KW-1185">Reference proteome</keyword>
<accession>A0ABR5DC06</accession>
<reference evidence="1 2" key="1">
    <citation type="submission" date="2014-12" db="EMBL/GenBank/DDBJ databases">
        <authorList>
            <person name="Kuzmanovic N."/>
            <person name="Pulawska J."/>
            <person name="Obradovic A."/>
        </authorList>
    </citation>
    <scope>NUCLEOTIDE SEQUENCE [LARGE SCALE GENOMIC DNA]</scope>
    <source>
        <strain evidence="1 2">KFB 330</strain>
    </source>
</reference>
<proteinExistence type="predicted"/>